<protein>
    <submittedName>
        <fullName evidence="1">Uncharacterized protein</fullName>
    </submittedName>
</protein>
<evidence type="ECO:0000313" key="1">
    <source>
        <dbReference type="EMBL" id="MBS7661708.1"/>
    </source>
</evidence>
<comment type="caution">
    <text evidence="1">The sequence shown here is derived from an EMBL/GenBank/DDBJ whole genome shotgun (WGS) entry which is preliminary data.</text>
</comment>
<dbReference type="Proteomes" id="UP001196601">
    <property type="component" value="Unassembled WGS sequence"/>
</dbReference>
<name>A0ABS5PZP7_9PSED</name>
<dbReference type="InterPro" id="IPR046905">
    <property type="entry name" value="ABC-3C_MC1"/>
</dbReference>
<evidence type="ECO:0000313" key="2">
    <source>
        <dbReference type="Proteomes" id="UP001196601"/>
    </source>
</evidence>
<organism evidence="1 2">
    <name type="scientific">Pseudomonas lalucatii</name>
    <dbReference type="NCBI Taxonomy" id="1424203"/>
    <lineage>
        <taxon>Bacteria</taxon>
        <taxon>Pseudomonadati</taxon>
        <taxon>Pseudomonadota</taxon>
        <taxon>Gammaproteobacteria</taxon>
        <taxon>Pseudomonadales</taxon>
        <taxon>Pseudomonadaceae</taxon>
        <taxon>Pseudomonas</taxon>
    </lineage>
</organism>
<keyword evidence="2" id="KW-1185">Reference proteome</keyword>
<dbReference type="Pfam" id="PF20289">
    <property type="entry name" value="MComp1"/>
    <property type="match status" value="1"/>
</dbReference>
<reference evidence="1 2" key="1">
    <citation type="journal article" date="2021" name="Syst. Appl. Microbiol.">
        <title>Pseudomonas lalucatii sp. nov. isolated from Vallgornera, a karstic cave in Mallorca, Western Mediterranean.</title>
        <authorList>
            <person name="Busquets A."/>
            <person name="Mulet M."/>
            <person name="Gomila M."/>
            <person name="Garcia-Valdes E."/>
        </authorList>
    </citation>
    <scope>NUCLEOTIDE SEQUENCE [LARGE SCALE GENOMIC DNA]</scope>
    <source>
        <strain evidence="1 2">R1b54</strain>
    </source>
</reference>
<gene>
    <name evidence="1" type="ORF">I0D00_07075</name>
</gene>
<dbReference type="EMBL" id="JADPMV010000001">
    <property type="protein sequence ID" value="MBS7661708.1"/>
    <property type="molecule type" value="Genomic_DNA"/>
</dbReference>
<sequence length="219" mass="25366">MLRDIINSALTENDFELIHQSDFTSYYVSEQGDAVRFSILHQMTSLPTPEELNSEVTQNAPSSFIEHPAFKKNCDLICIFKLETLSGFKDIEDSIFSIEEDPYHYKKYVLYYSDSEEQLLSNASYKDIIDTISDKKQFDDYKDKPLAPSMYSIAAKVFIKLPFLKLPFKKRELVPLKQQALEVVSESGLNHYYDLIQKNSDIQKTITDLINHELENIPD</sequence>
<accession>A0ABS5PZP7</accession>
<proteinExistence type="predicted"/>